<evidence type="ECO:0000256" key="6">
    <source>
        <dbReference type="ARBA" id="ARBA00022801"/>
    </source>
</evidence>
<dbReference type="SMART" id="SM00491">
    <property type="entry name" value="HELICc2"/>
    <property type="match status" value="1"/>
</dbReference>
<evidence type="ECO:0000256" key="9">
    <source>
        <dbReference type="ARBA" id="ARBA00023004"/>
    </source>
</evidence>
<dbReference type="SMART" id="SM00487">
    <property type="entry name" value="DEXDc"/>
    <property type="match status" value="1"/>
</dbReference>
<evidence type="ECO:0000256" key="12">
    <source>
        <dbReference type="ARBA" id="ARBA00023204"/>
    </source>
</evidence>
<proteinExistence type="inferred from homology"/>
<sequence length="823" mass="93219">MTVSFREDVKNRIRLAIEKAGGNEVFFRGVVNDSKEIFDMEILARGNEFSVPAIMYDLEVGDVVIHNHPSGNLSPSQADIGIAAKLGQDGIGFIIVSNNGERSYTVVEPMAPQEQVDVSEENIEEILGPVGVIAQTLENYEQRPEQLSMSKLIAKGLNQSQHVIVEAGTGTGKSLAYLIPGILWAVGNKKRVVVSTNTINLQEQIVYKDIPFLQKVLPLGFKGVLVKGRSNYLCLRKLENIETDSLLEDIDEDYQELKLLKDWGLKTKEGSKADLNFMPRESNWEQVCSEGDLCLKLHCSNYRECFFFKARRESANADILVVNHHLLFADISLKAKGLEGGVLPSYHSVVFDEAHNIEDTATQYFGYKANKYLVPKQLNRLFYSKGGKQKGFLMDISQKLTNNKYVTPLLKQKVYDEVHMYFLPQIADIVSKNNYFFDNIYLFLDGNTSKLRLTQEVVETQPYKKIKEEVFQFLKIFSEFIERVRALQKELEDMAPKAFESFVPNMVELSAMITRLESIVETLDYIFLKETSEDVKWLELSGTQKNRYITAYSAPLDVSKALYQNIYDNYESVVLTSATMTTGGNFKYIKDRVGLGFCEDKLEELTLPSPFDYRQQVLFCVPTDISEPTMKNFNQDIPNVLLKTILATGGRAFVLFTSFKMLSDVYNELKPILESRGINCLKQGEYQRHILLQNFKKDVTSVLFATASFWEGVDVQGEALSNVILVKLPFSVPDEPIIEARQELIAKGGGNPFMEYTVPQAVLKFKQGFGRLIRSKSDKGVVVVTDKRVLTKQYGKIFLKSLPRCKEFAGSTEAIAEKIREFI</sequence>
<protein>
    <recommendedName>
        <fullName evidence="15">DNA 5'-3' helicase</fullName>
        <ecNumber evidence="15">5.6.2.3</ecNumber>
    </recommendedName>
</protein>
<evidence type="ECO:0000256" key="1">
    <source>
        <dbReference type="ARBA" id="ARBA00001966"/>
    </source>
</evidence>
<evidence type="ECO:0000256" key="3">
    <source>
        <dbReference type="ARBA" id="ARBA00022723"/>
    </source>
</evidence>
<dbReference type="Pfam" id="PF00270">
    <property type="entry name" value="DEAD"/>
    <property type="match status" value="1"/>
</dbReference>
<dbReference type="Pfam" id="PF13307">
    <property type="entry name" value="Helicase_C_2"/>
    <property type="match status" value="1"/>
</dbReference>
<keyword evidence="11" id="KW-0238">DNA-binding</keyword>
<keyword evidence="5" id="KW-0227">DNA damage</keyword>
<dbReference type="GO" id="GO:0043139">
    <property type="term" value="F:5'-3' DNA helicase activity"/>
    <property type="evidence" value="ECO:0007669"/>
    <property type="project" value="UniProtKB-EC"/>
</dbReference>
<evidence type="ECO:0000256" key="14">
    <source>
        <dbReference type="ARBA" id="ARBA00038058"/>
    </source>
</evidence>
<comment type="similarity">
    <text evidence="14">Belongs to the helicase family. DinG subfamily.</text>
</comment>
<dbReference type="EMBL" id="CP058559">
    <property type="protein sequence ID" value="QNO15112.1"/>
    <property type="molecule type" value="Genomic_DNA"/>
</dbReference>
<keyword evidence="4" id="KW-0547">Nucleotide-binding</keyword>
<comment type="catalytic activity">
    <reaction evidence="16">
        <text>ATP + H2O = ADP + phosphate + H(+)</text>
        <dbReference type="Rhea" id="RHEA:13065"/>
        <dbReference type="ChEBI" id="CHEBI:15377"/>
        <dbReference type="ChEBI" id="CHEBI:15378"/>
        <dbReference type="ChEBI" id="CHEBI:30616"/>
        <dbReference type="ChEBI" id="CHEBI:43474"/>
        <dbReference type="ChEBI" id="CHEBI:456216"/>
        <dbReference type="EC" id="5.6.2.3"/>
    </reaction>
</comment>
<dbReference type="FunFam" id="3.40.50.300:FF:000437">
    <property type="entry name" value="ATP-dependent DNA helicase DinG"/>
    <property type="match status" value="1"/>
</dbReference>
<dbReference type="Gene3D" id="3.40.140.10">
    <property type="entry name" value="Cytidine Deaminase, domain 2"/>
    <property type="match status" value="1"/>
</dbReference>
<dbReference type="InterPro" id="IPR025657">
    <property type="entry name" value="RadC_JAB"/>
</dbReference>
<evidence type="ECO:0000256" key="15">
    <source>
        <dbReference type="ARBA" id="ARBA00044969"/>
    </source>
</evidence>
<dbReference type="PANTHER" id="PTHR11472:SF34">
    <property type="entry name" value="REGULATOR OF TELOMERE ELONGATION HELICASE 1"/>
    <property type="match status" value="1"/>
</dbReference>
<dbReference type="InterPro" id="IPR011545">
    <property type="entry name" value="DEAD/DEAH_box_helicase_dom"/>
</dbReference>
<keyword evidence="3" id="KW-0479">Metal-binding</keyword>
<evidence type="ECO:0000256" key="4">
    <source>
        <dbReference type="ARBA" id="ARBA00022741"/>
    </source>
</evidence>
<dbReference type="Gene3D" id="3.40.50.300">
    <property type="entry name" value="P-loop containing nucleotide triphosphate hydrolases"/>
    <property type="match status" value="2"/>
</dbReference>
<keyword evidence="19" id="KW-1185">Reference proteome</keyword>
<reference evidence="18 19" key="1">
    <citation type="submission" date="2020-07" db="EMBL/GenBank/DDBJ databases">
        <title>Alkalicella. sp. LB2 genome.</title>
        <authorList>
            <person name="Postec A."/>
            <person name="Quemeneur M."/>
        </authorList>
    </citation>
    <scope>NUCLEOTIDE SEQUENCE [LARGE SCALE GENOMIC DNA]</scope>
    <source>
        <strain evidence="18 19">LB2</strain>
    </source>
</reference>
<dbReference type="PROSITE" id="PS51193">
    <property type="entry name" value="HELICASE_ATP_BIND_2"/>
    <property type="match status" value="1"/>
</dbReference>
<dbReference type="InterPro" id="IPR014013">
    <property type="entry name" value="Helic_SF1/SF2_ATP-bd_DinG/Rad3"/>
</dbReference>
<evidence type="ECO:0000259" key="17">
    <source>
        <dbReference type="PROSITE" id="PS51193"/>
    </source>
</evidence>
<evidence type="ECO:0000256" key="10">
    <source>
        <dbReference type="ARBA" id="ARBA00023014"/>
    </source>
</evidence>
<gene>
    <name evidence="18" type="ORF">HYG86_10245</name>
</gene>
<evidence type="ECO:0000256" key="11">
    <source>
        <dbReference type="ARBA" id="ARBA00023125"/>
    </source>
</evidence>
<dbReference type="SUPFAM" id="SSF52540">
    <property type="entry name" value="P-loop containing nucleoside triphosphate hydrolases"/>
    <property type="match status" value="2"/>
</dbReference>
<keyword evidence="7 18" id="KW-0347">Helicase</keyword>
<dbReference type="GO" id="GO:0046872">
    <property type="term" value="F:metal ion binding"/>
    <property type="evidence" value="ECO:0007669"/>
    <property type="project" value="UniProtKB-KW"/>
</dbReference>
<dbReference type="GO" id="GO:0016818">
    <property type="term" value="F:hydrolase activity, acting on acid anhydrides, in phosphorus-containing anhydrides"/>
    <property type="evidence" value="ECO:0007669"/>
    <property type="project" value="InterPro"/>
</dbReference>
<evidence type="ECO:0000313" key="18">
    <source>
        <dbReference type="EMBL" id="QNO15112.1"/>
    </source>
</evidence>
<dbReference type="KEGG" id="acae:HYG86_10245"/>
<dbReference type="GO" id="GO:0003677">
    <property type="term" value="F:DNA binding"/>
    <property type="evidence" value="ECO:0007669"/>
    <property type="project" value="UniProtKB-KW"/>
</dbReference>
<dbReference type="GO" id="GO:0005524">
    <property type="term" value="F:ATP binding"/>
    <property type="evidence" value="ECO:0007669"/>
    <property type="project" value="UniProtKB-KW"/>
</dbReference>
<evidence type="ECO:0000256" key="5">
    <source>
        <dbReference type="ARBA" id="ARBA00022763"/>
    </source>
</evidence>
<dbReference type="InterPro" id="IPR014001">
    <property type="entry name" value="Helicase_ATP-bd"/>
</dbReference>
<dbReference type="SMART" id="SM00488">
    <property type="entry name" value="DEXDc2"/>
    <property type="match status" value="1"/>
</dbReference>
<comment type="cofactor">
    <cofactor evidence="1">
        <name>[4Fe-4S] cluster</name>
        <dbReference type="ChEBI" id="CHEBI:49883"/>
    </cofactor>
</comment>
<dbReference type="InterPro" id="IPR006555">
    <property type="entry name" value="ATP-dep_Helicase_C"/>
</dbReference>
<dbReference type="InterPro" id="IPR006554">
    <property type="entry name" value="Helicase-like_DEXD_c2"/>
</dbReference>
<evidence type="ECO:0000256" key="16">
    <source>
        <dbReference type="ARBA" id="ARBA00048954"/>
    </source>
</evidence>
<dbReference type="GO" id="GO:0051539">
    <property type="term" value="F:4 iron, 4 sulfur cluster binding"/>
    <property type="evidence" value="ECO:0007669"/>
    <property type="project" value="UniProtKB-KW"/>
</dbReference>
<name>A0A7G9W8V0_ALKCA</name>
<dbReference type="GO" id="GO:0006281">
    <property type="term" value="P:DNA repair"/>
    <property type="evidence" value="ECO:0007669"/>
    <property type="project" value="UniProtKB-KW"/>
</dbReference>
<feature type="domain" description="Helicase ATP-binding" evidence="17">
    <location>
        <begin position="132"/>
        <end position="403"/>
    </location>
</feature>
<dbReference type="InterPro" id="IPR045028">
    <property type="entry name" value="DinG/Rad3-like"/>
</dbReference>
<keyword evidence="9" id="KW-0408">Iron</keyword>
<evidence type="ECO:0000256" key="8">
    <source>
        <dbReference type="ARBA" id="ARBA00022840"/>
    </source>
</evidence>
<evidence type="ECO:0000256" key="7">
    <source>
        <dbReference type="ARBA" id="ARBA00022806"/>
    </source>
</evidence>
<keyword evidence="6" id="KW-0378">Hydrolase</keyword>
<evidence type="ECO:0000256" key="13">
    <source>
        <dbReference type="ARBA" id="ARBA00023235"/>
    </source>
</evidence>
<dbReference type="RefSeq" id="WP_213165477.1">
    <property type="nucleotide sequence ID" value="NZ_CP058559.1"/>
</dbReference>
<keyword evidence="2" id="KW-0004">4Fe-4S</keyword>
<keyword evidence="8" id="KW-0067">ATP-binding</keyword>
<dbReference type="InterPro" id="IPR010614">
    <property type="entry name" value="RAD3-like_helicase_DEAD"/>
</dbReference>
<dbReference type="EC" id="5.6.2.3" evidence="15"/>
<dbReference type="PANTHER" id="PTHR11472">
    <property type="entry name" value="DNA REPAIR DEAD HELICASE RAD3/XP-D SUBFAMILY MEMBER"/>
    <property type="match status" value="1"/>
</dbReference>
<dbReference type="PROSITE" id="PS01302">
    <property type="entry name" value="UPF0758"/>
    <property type="match status" value="1"/>
</dbReference>
<evidence type="ECO:0000256" key="2">
    <source>
        <dbReference type="ARBA" id="ARBA00022485"/>
    </source>
</evidence>
<dbReference type="PROSITE" id="PS00690">
    <property type="entry name" value="DEAH_ATP_HELICASE"/>
    <property type="match status" value="1"/>
</dbReference>
<dbReference type="Proteomes" id="UP000516160">
    <property type="component" value="Chromosome"/>
</dbReference>
<keyword evidence="10" id="KW-0411">Iron-sulfur</keyword>
<accession>A0A7G9W8V0</accession>
<dbReference type="Pfam" id="PF06733">
    <property type="entry name" value="DEAD_2"/>
    <property type="match status" value="1"/>
</dbReference>
<dbReference type="InterPro" id="IPR027417">
    <property type="entry name" value="P-loop_NTPase"/>
</dbReference>
<dbReference type="InterPro" id="IPR020891">
    <property type="entry name" value="UPF0758_CS"/>
</dbReference>
<dbReference type="AlphaFoldDB" id="A0A7G9W8V0"/>
<keyword evidence="12" id="KW-0234">DNA repair</keyword>
<dbReference type="Pfam" id="PF04002">
    <property type="entry name" value="RadC"/>
    <property type="match status" value="1"/>
</dbReference>
<keyword evidence="13" id="KW-0413">Isomerase</keyword>
<organism evidence="18 19">
    <name type="scientific">Alkalicella caledoniensis</name>
    <dbReference type="NCBI Taxonomy" id="2731377"/>
    <lineage>
        <taxon>Bacteria</taxon>
        <taxon>Bacillati</taxon>
        <taxon>Bacillota</taxon>
        <taxon>Clostridia</taxon>
        <taxon>Eubacteriales</taxon>
        <taxon>Proteinivoracaceae</taxon>
        <taxon>Alkalicella</taxon>
    </lineage>
</organism>
<dbReference type="InterPro" id="IPR002464">
    <property type="entry name" value="DNA/RNA_helicase_DEAH_CS"/>
</dbReference>
<evidence type="ECO:0000313" key="19">
    <source>
        <dbReference type="Proteomes" id="UP000516160"/>
    </source>
</evidence>